<dbReference type="Proteomes" id="UP000317122">
    <property type="component" value="Unassembled WGS sequence"/>
</dbReference>
<comment type="caution">
    <text evidence="2">The sequence shown here is derived from an EMBL/GenBank/DDBJ whole genome shotgun (WGS) entry which is preliminary data.</text>
</comment>
<feature type="compositionally biased region" description="Basic and acidic residues" evidence="1">
    <location>
        <begin position="41"/>
        <end position="54"/>
    </location>
</feature>
<evidence type="ECO:0000313" key="2">
    <source>
        <dbReference type="EMBL" id="TWI43174.1"/>
    </source>
</evidence>
<proteinExistence type="predicted"/>
<evidence type="ECO:0000313" key="3">
    <source>
        <dbReference type="Proteomes" id="UP000317122"/>
    </source>
</evidence>
<organism evidence="2 3">
    <name type="scientific">Mesorhizobium tianshanense</name>
    <dbReference type="NCBI Taxonomy" id="39844"/>
    <lineage>
        <taxon>Bacteria</taxon>
        <taxon>Pseudomonadati</taxon>
        <taxon>Pseudomonadota</taxon>
        <taxon>Alphaproteobacteria</taxon>
        <taxon>Hyphomicrobiales</taxon>
        <taxon>Phyllobacteriaceae</taxon>
        <taxon>Mesorhizobium</taxon>
    </lineage>
</organism>
<gene>
    <name evidence="2" type="ORF">IQ26_00135</name>
</gene>
<protein>
    <submittedName>
        <fullName evidence="2">Uncharacterized protein</fullName>
    </submittedName>
</protein>
<dbReference type="EMBL" id="VLKT01000001">
    <property type="protein sequence ID" value="TWI43174.1"/>
    <property type="molecule type" value="Genomic_DNA"/>
</dbReference>
<sequence>MAGAAQGLQTMSFKTLNASTDEAITAEDVVGRLDRCIAAHLPRLDKAGAAEPDKRRRATASTPSGSRNRRAGL</sequence>
<dbReference type="AlphaFoldDB" id="A0A562PFG0"/>
<reference evidence="2 3" key="1">
    <citation type="journal article" date="2015" name="Stand. Genomic Sci.">
        <title>Genomic Encyclopedia of Bacterial and Archaeal Type Strains, Phase III: the genomes of soil and plant-associated and newly described type strains.</title>
        <authorList>
            <person name="Whitman W.B."/>
            <person name="Woyke T."/>
            <person name="Klenk H.P."/>
            <person name="Zhou Y."/>
            <person name="Lilburn T.G."/>
            <person name="Beck B.J."/>
            <person name="De Vos P."/>
            <person name="Vandamme P."/>
            <person name="Eisen J.A."/>
            <person name="Garrity G."/>
            <person name="Hugenholtz P."/>
            <person name="Kyrpides N.C."/>
        </authorList>
    </citation>
    <scope>NUCLEOTIDE SEQUENCE [LARGE SCALE GENOMIC DNA]</scope>
    <source>
        <strain evidence="2 3">CGMCC 1.2546</strain>
    </source>
</reference>
<name>A0A562PFG0_9HYPH</name>
<feature type="region of interest" description="Disordered" evidence="1">
    <location>
        <begin position="41"/>
        <end position="73"/>
    </location>
</feature>
<accession>A0A562PFG0</accession>
<keyword evidence="3" id="KW-1185">Reference proteome</keyword>
<evidence type="ECO:0000256" key="1">
    <source>
        <dbReference type="SAM" id="MobiDB-lite"/>
    </source>
</evidence>